<feature type="region of interest" description="Disordered" evidence="4">
    <location>
        <begin position="1"/>
        <end position="49"/>
    </location>
</feature>
<dbReference type="GO" id="GO:0005634">
    <property type="term" value="C:nucleus"/>
    <property type="evidence" value="ECO:0007669"/>
    <property type="project" value="UniProtKB-SubCell"/>
</dbReference>
<dbReference type="InterPro" id="IPR011989">
    <property type="entry name" value="ARM-like"/>
</dbReference>
<organism evidence="7 8">
    <name type="scientific">Cotesia congregata</name>
    <name type="common">Parasitoid wasp</name>
    <name type="synonym">Apanteles congregatus</name>
    <dbReference type="NCBI Taxonomy" id="51543"/>
    <lineage>
        <taxon>Eukaryota</taxon>
        <taxon>Metazoa</taxon>
        <taxon>Ecdysozoa</taxon>
        <taxon>Arthropoda</taxon>
        <taxon>Hexapoda</taxon>
        <taxon>Insecta</taxon>
        <taxon>Pterygota</taxon>
        <taxon>Neoptera</taxon>
        <taxon>Endopterygota</taxon>
        <taxon>Hymenoptera</taxon>
        <taxon>Apocrita</taxon>
        <taxon>Ichneumonoidea</taxon>
        <taxon>Braconidae</taxon>
        <taxon>Microgastrinae</taxon>
        <taxon>Cotesia</taxon>
    </lineage>
</organism>
<feature type="compositionally biased region" description="Polar residues" evidence="4">
    <location>
        <begin position="1204"/>
        <end position="1218"/>
    </location>
</feature>
<feature type="region of interest" description="Disordered" evidence="4">
    <location>
        <begin position="1045"/>
        <end position="1234"/>
    </location>
</feature>
<feature type="domain" description="RRP12 N-terminal HEAT" evidence="6">
    <location>
        <begin position="112"/>
        <end position="362"/>
    </location>
</feature>
<sequence length="1307" mass="146269">MGKLRPRAPTRKGAKRWPKGQSSNSNPETKKYRNQARSGFGQPTLGPSRLTTEAVKRLDALQGLESSEKIEIDNDFDDASSTADTFKTFGTFASNYSNCSNTSFSRFLTHFQSTSLIHKEMLAILTAVTEVIKQNGGTESSTEYYAALMTTLEQAYSNESENSANSSESIAAILSLLGMGLKTVPKNVLKAQFSQANKVFIQILERYIERENYLIIRHCIGCLSVLLRAQEAITWSNSSTMQILYGILSLTIHSKPKVRKAAQHAVCAILKGSELMKENPPAYHPAAPEIAKHCLKQFEDAGKPGTITSTLHILTLLKDIIHQLPKTYVKSICEGLLRIMVLKNVLISSCCLQTFHSLFISKPNESILPSKLNAQIINALHEIQPNRGDTQLTLAWLAVMQEAHVNLSVNSLNLCAANIHQIILKASELWLSDKPEIITAASHTVKTLLQVCVAPLCESEITARKYEKTIREIILLIRSGMQLRYNSAWHHILHLLAVLFQIAGTKCQNELAPILSDLCELRDTHKFTYNSEVEFAVGAAVKAMGPEKVLEIIPLVTSHGIFDLKRSWLLPVLKDCITSAPLFYFKDILIPLATNCEKLSLGLKAKNDRIMSHSYGLLTSQIWSLLPNFCNNPPDIEKSFKEIARILGTILSEKKDLRIFVMTALRRLITRSIESDKKEDIKTLANYSKNYLPLLFSFYTTQPKDTVEEGQRLAAFDTIKAYLSITPPELCKDLLNTALTKLQSEENDYSKQALFSLIRILVQFTDQERLLELYNKCVVIFKSTKQPKEQKQAYKFLEEILGSEKEICKEFVQENYKAIQKVVIGAATSVCTISRASRLRCIDYLIKYNQNLEKIKFLEAIVPEVVMCVKDVKAKCRTLAYQVLNNIADRLLDKGDSFDKYIQIIVAGLGSNPAFIHATLLSLASLTYKYTGSIGISRAKEILELTCTLLTGPAREIVLSALCYVKVYLSAFPIAIIGPDLQIIMKGITGMTEDCKRHFRQKVRDILTKLIRKFGIEPISEFIPQSDEIMHKRIKNIRKIEARKQKIKEERKSKGEGDSDEEFSVKRKPKSIEDILADSDEDFDDTDDGGGDNKKKQAPKIWIKENEDDIMDFTDPAAMKNITSSKPGSANLEKKTKLNRGFKTDDVGRLIIKDSDDDSEEEKVGKKKKQLPFLGEDSDDDPDKDDEDEDGELGSKFPRKRKLSGSTDAGSVATSVASKSVYKPGGSGIHRPLKSAKLDKTLGAEYRSKKAAGDVKKKGKPDPYAYVPLTRASLNRRKKMKNASRFKGVISGAKKGAQMGKKARRKM</sequence>
<dbReference type="Pfam" id="PF25772">
    <property type="entry name" value="HEAT_RRP12_N"/>
    <property type="match status" value="1"/>
</dbReference>
<keyword evidence="3" id="KW-0539">Nucleus</keyword>
<evidence type="ECO:0000256" key="3">
    <source>
        <dbReference type="ARBA" id="ARBA00023242"/>
    </source>
</evidence>
<comment type="similarity">
    <text evidence="2">Belongs to the RRP12 family.</text>
</comment>
<gene>
    <name evidence="7" type="ORF">HICCMSTLAB_LOCUS2441</name>
</gene>
<feature type="compositionally biased region" description="Basic residues" evidence="4">
    <location>
        <begin position="1"/>
        <end position="18"/>
    </location>
</feature>
<feature type="compositionally biased region" description="Basic and acidic residues" evidence="4">
    <location>
        <begin position="1132"/>
        <end position="1154"/>
    </location>
</feature>
<dbReference type="OrthoDB" id="2192888at2759"/>
<dbReference type="Gene3D" id="1.25.10.10">
    <property type="entry name" value="Leucine-rich Repeat Variant"/>
    <property type="match status" value="2"/>
</dbReference>
<feature type="compositionally biased region" description="Acidic residues" evidence="4">
    <location>
        <begin position="1176"/>
        <end position="1192"/>
    </location>
</feature>
<dbReference type="EMBL" id="CAJNRD030001117">
    <property type="protein sequence ID" value="CAG5077388.1"/>
    <property type="molecule type" value="Genomic_DNA"/>
</dbReference>
<keyword evidence="8" id="KW-1185">Reference proteome</keyword>
<proteinExistence type="inferred from homology"/>
<dbReference type="InterPro" id="IPR052087">
    <property type="entry name" value="RRP12"/>
</dbReference>
<evidence type="ECO:0000256" key="4">
    <source>
        <dbReference type="SAM" id="MobiDB-lite"/>
    </source>
</evidence>
<evidence type="ECO:0000259" key="6">
    <source>
        <dbReference type="Pfam" id="PF25772"/>
    </source>
</evidence>
<dbReference type="Proteomes" id="UP000786811">
    <property type="component" value="Unassembled WGS sequence"/>
</dbReference>
<name>A0A8J2ELI3_COTCN</name>
<comment type="caution">
    <text evidence="7">The sequence shown here is derived from an EMBL/GenBank/DDBJ whole genome shotgun (WGS) entry which is preliminary data.</text>
</comment>
<dbReference type="Pfam" id="PF08161">
    <property type="entry name" value="RRP12_HEAT"/>
    <property type="match status" value="1"/>
</dbReference>
<dbReference type="SUPFAM" id="SSF48371">
    <property type="entry name" value="ARM repeat"/>
    <property type="match status" value="2"/>
</dbReference>
<accession>A0A8J2ELI3</accession>
<feature type="compositionally biased region" description="Acidic residues" evidence="4">
    <location>
        <begin position="1075"/>
        <end position="1090"/>
    </location>
</feature>
<feature type="domain" description="RRP12 HEAT" evidence="5">
    <location>
        <begin position="432"/>
        <end position="701"/>
    </location>
</feature>
<protein>
    <submittedName>
        <fullName evidence="7">Similar to RRP12: RRP12-like protein (Gallus gallus)</fullName>
    </submittedName>
</protein>
<dbReference type="InterPro" id="IPR016024">
    <property type="entry name" value="ARM-type_fold"/>
</dbReference>
<dbReference type="PANTHER" id="PTHR48287">
    <property type="entry name" value="ARM REPEAT SUPERFAMILY PROTEIN"/>
    <property type="match status" value="1"/>
</dbReference>
<dbReference type="InterPro" id="IPR012978">
    <property type="entry name" value="HEAT_RRP12"/>
</dbReference>
<evidence type="ECO:0000256" key="1">
    <source>
        <dbReference type="ARBA" id="ARBA00004123"/>
    </source>
</evidence>
<evidence type="ECO:0000313" key="7">
    <source>
        <dbReference type="EMBL" id="CAG5077388.1"/>
    </source>
</evidence>
<reference evidence="7" key="1">
    <citation type="submission" date="2021-04" db="EMBL/GenBank/DDBJ databases">
        <authorList>
            <person name="Chebbi M.A.C M."/>
        </authorList>
    </citation>
    <scope>NUCLEOTIDE SEQUENCE</scope>
</reference>
<comment type="subcellular location">
    <subcellularLocation>
        <location evidence="1">Nucleus</location>
    </subcellularLocation>
</comment>
<evidence type="ECO:0000259" key="5">
    <source>
        <dbReference type="Pfam" id="PF08161"/>
    </source>
</evidence>
<dbReference type="InterPro" id="IPR057860">
    <property type="entry name" value="HEAT_RRP12_N"/>
</dbReference>
<feature type="compositionally biased region" description="Basic and acidic residues" evidence="4">
    <location>
        <begin position="1045"/>
        <end position="1057"/>
    </location>
</feature>
<evidence type="ECO:0000256" key="2">
    <source>
        <dbReference type="ARBA" id="ARBA00007690"/>
    </source>
</evidence>
<dbReference type="PANTHER" id="PTHR48287:SF1">
    <property type="entry name" value="ARM REPEAT SUPERFAMILY PROTEIN"/>
    <property type="match status" value="1"/>
</dbReference>
<evidence type="ECO:0000313" key="8">
    <source>
        <dbReference type="Proteomes" id="UP000786811"/>
    </source>
</evidence>
<feature type="region of interest" description="Disordered" evidence="4">
    <location>
        <begin position="1278"/>
        <end position="1307"/>
    </location>
</feature>